<keyword evidence="4 8" id="KW-0808">Transferase</keyword>
<dbReference type="EMBL" id="JACHFR010000001">
    <property type="protein sequence ID" value="MBB5217774.1"/>
    <property type="molecule type" value="Genomic_DNA"/>
</dbReference>
<keyword evidence="10" id="KW-1185">Reference proteome</keyword>
<keyword evidence="6 8" id="KW-0012">Acyltransferase</keyword>
<dbReference type="RefSeq" id="WP_184651222.1">
    <property type="nucleotide sequence ID" value="NZ_JACHFR010000001.1"/>
</dbReference>
<dbReference type="PANTHER" id="PTHR30606">
    <property type="entry name" value="LIPID A BIOSYNTHESIS LAUROYL ACYLTRANSFERASE"/>
    <property type="match status" value="1"/>
</dbReference>
<protein>
    <submittedName>
        <fullName evidence="8">Putative LPLAT superfamily acyltransferase</fullName>
    </submittedName>
</protein>
<dbReference type="CDD" id="cd07984">
    <property type="entry name" value="LPLAT_LABLAT-like"/>
    <property type="match status" value="1"/>
</dbReference>
<dbReference type="EMBL" id="CP031517">
    <property type="protein sequence ID" value="QOS40499.1"/>
    <property type="molecule type" value="Genomic_DNA"/>
</dbReference>
<keyword evidence="2" id="KW-1003">Cell membrane</keyword>
<dbReference type="InterPro" id="IPR004960">
    <property type="entry name" value="LipA_acyltrans"/>
</dbReference>
<keyword evidence="3" id="KW-0997">Cell inner membrane</keyword>
<feature type="transmembrane region" description="Helical" evidence="7">
    <location>
        <begin position="236"/>
        <end position="257"/>
    </location>
</feature>
<proteinExistence type="predicted"/>
<dbReference type="GO" id="GO:0009247">
    <property type="term" value="P:glycolipid biosynthetic process"/>
    <property type="evidence" value="ECO:0007669"/>
    <property type="project" value="UniProtKB-ARBA"/>
</dbReference>
<evidence type="ECO:0000313" key="9">
    <source>
        <dbReference type="EMBL" id="QOS40499.1"/>
    </source>
</evidence>
<evidence type="ECO:0000256" key="6">
    <source>
        <dbReference type="ARBA" id="ARBA00023315"/>
    </source>
</evidence>
<evidence type="ECO:0000256" key="4">
    <source>
        <dbReference type="ARBA" id="ARBA00022679"/>
    </source>
</evidence>
<gene>
    <name evidence="9" type="ORF">DYE49_08515</name>
    <name evidence="8" type="ORF">HNP77_000118</name>
</gene>
<evidence type="ECO:0000256" key="3">
    <source>
        <dbReference type="ARBA" id="ARBA00022519"/>
    </source>
</evidence>
<comment type="subcellular location">
    <subcellularLocation>
        <location evidence="1">Cell inner membrane</location>
    </subcellularLocation>
</comment>
<reference evidence="9 11" key="1">
    <citation type="submission" date="2018-08" db="EMBL/GenBank/DDBJ databases">
        <title>The first complete genome of Treponema rectale (CHPAT), a commensal spirochete of the bovine rectum.</title>
        <authorList>
            <person name="Staton G.J."/>
            <person name="Clegg S.R."/>
            <person name="Carter S.D."/>
            <person name="Radford A.D."/>
            <person name="Darby A."/>
            <person name="Hall N."/>
            <person name="Birtles R.J."/>
            <person name="Evans N.J."/>
        </authorList>
    </citation>
    <scope>NUCLEOTIDE SEQUENCE [LARGE SCALE GENOMIC DNA]</scope>
    <source>
        <strain evidence="9 11">CHPA</strain>
    </source>
</reference>
<dbReference type="GO" id="GO:0016746">
    <property type="term" value="F:acyltransferase activity"/>
    <property type="evidence" value="ECO:0007669"/>
    <property type="project" value="UniProtKB-KW"/>
</dbReference>
<organism evidence="8 10">
    <name type="scientific">Treponema rectale</name>
    <dbReference type="NCBI Taxonomy" id="744512"/>
    <lineage>
        <taxon>Bacteria</taxon>
        <taxon>Pseudomonadati</taxon>
        <taxon>Spirochaetota</taxon>
        <taxon>Spirochaetia</taxon>
        <taxon>Spirochaetales</taxon>
        <taxon>Treponemataceae</taxon>
        <taxon>Treponema</taxon>
    </lineage>
</organism>
<evidence type="ECO:0000313" key="11">
    <source>
        <dbReference type="Proteomes" id="UP000593591"/>
    </source>
</evidence>
<keyword evidence="7" id="KW-1133">Transmembrane helix</keyword>
<dbReference type="Proteomes" id="UP000593591">
    <property type="component" value="Chromosome"/>
</dbReference>
<feature type="transmembrane region" description="Helical" evidence="7">
    <location>
        <begin position="21"/>
        <end position="48"/>
    </location>
</feature>
<sequence length="326" mass="37353">MQEEHWSQKKEKASSVRPVKFTIMLVKIFPHWLLALIAFIVGFFYFIFSSGARRDAKKFQLAVIDFCKKNNIPCPVKKVNTYRQILSFAICLIEKIEGWCGKSDLSHVVFHEDDVAELKQSLAQGKGAMLIGSHLGNMELFRSLAMEGQTGVGKMVGVTAIMDMKVTSSFNQAMSELNSKTYMDVVSSDSIGVDTVEVLQKRLEDGGLVVIAGDRTSANSPQRNIRLSFLGKEAEFPFGSFFLASILEVPVYFVFALRVKDITLKSRYDMYVKKSTVDFNCSRKEKKLRIEKLCSEFKCELEKYSCRHPYQWYNFFDFWRKSDEED</sequence>
<evidence type="ECO:0000256" key="5">
    <source>
        <dbReference type="ARBA" id="ARBA00023136"/>
    </source>
</evidence>
<dbReference type="Proteomes" id="UP000578697">
    <property type="component" value="Unassembled WGS sequence"/>
</dbReference>
<dbReference type="Pfam" id="PF03279">
    <property type="entry name" value="Lip_A_acyltrans"/>
    <property type="match status" value="1"/>
</dbReference>
<dbReference type="PANTHER" id="PTHR30606:SF10">
    <property type="entry name" value="PHOSPHATIDYLINOSITOL MANNOSIDE ACYLTRANSFERASE"/>
    <property type="match status" value="1"/>
</dbReference>
<accession>A0A840SAE6</accession>
<evidence type="ECO:0000313" key="10">
    <source>
        <dbReference type="Proteomes" id="UP000578697"/>
    </source>
</evidence>
<dbReference type="KEGG" id="trc:DYE49_08515"/>
<keyword evidence="7" id="KW-0812">Transmembrane</keyword>
<name>A0A840SAE6_9SPIR</name>
<keyword evidence="5 7" id="KW-0472">Membrane</keyword>
<dbReference type="GO" id="GO:0005886">
    <property type="term" value="C:plasma membrane"/>
    <property type="evidence" value="ECO:0007669"/>
    <property type="project" value="UniProtKB-SubCell"/>
</dbReference>
<evidence type="ECO:0000256" key="7">
    <source>
        <dbReference type="SAM" id="Phobius"/>
    </source>
</evidence>
<reference evidence="8 10" key="2">
    <citation type="submission" date="2020-08" db="EMBL/GenBank/DDBJ databases">
        <title>Genomic Encyclopedia of Type Strains, Phase IV (KMG-IV): sequencing the most valuable type-strain genomes for metagenomic binning, comparative biology and taxonomic classification.</title>
        <authorList>
            <person name="Goeker M."/>
        </authorList>
    </citation>
    <scope>NUCLEOTIDE SEQUENCE [LARGE SCALE GENOMIC DNA]</scope>
    <source>
        <strain evidence="8 10">DSM 103679</strain>
    </source>
</reference>
<evidence type="ECO:0000256" key="1">
    <source>
        <dbReference type="ARBA" id="ARBA00004533"/>
    </source>
</evidence>
<evidence type="ECO:0000313" key="8">
    <source>
        <dbReference type="EMBL" id="MBB5217774.1"/>
    </source>
</evidence>
<evidence type="ECO:0000256" key="2">
    <source>
        <dbReference type="ARBA" id="ARBA00022475"/>
    </source>
</evidence>
<dbReference type="AlphaFoldDB" id="A0A840SAE6"/>